<proteinExistence type="predicted"/>
<dbReference type="EMBL" id="MLGG01000013">
    <property type="protein sequence ID" value="KAK1459319.1"/>
    <property type="molecule type" value="Genomic_DNA"/>
</dbReference>
<dbReference type="InterPro" id="IPR057678">
    <property type="entry name" value="DUF7918"/>
</dbReference>
<evidence type="ECO:0000256" key="1">
    <source>
        <dbReference type="SAM" id="MobiDB-lite"/>
    </source>
</evidence>
<feature type="compositionally biased region" description="Basic and acidic residues" evidence="1">
    <location>
        <begin position="309"/>
        <end position="326"/>
    </location>
</feature>
<keyword evidence="4" id="KW-1185">Reference proteome</keyword>
<reference evidence="3 4" key="1">
    <citation type="submission" date="2016-10" db="EMBL/GenBank/DDBJ databases">
        <title>The genome sequence of Colletotrichum fioriniae PJ7.</title>
        <authorList>
            <person name="Baroncelli R."/>
        </authorList>
    </citation>
    <scope>NUCLEOTIDE SEQUENCE [LARGE SCALE GENOMIC DNA]</scope>
    <source>
        <strain evidence="3">Col 31</strain>
    </source>
</reference>
<name>A0AAI9UJ11_9PEZI</name>
<dbReference type="AlphaFoldDB" id="A0AAI9UJ11"/>
<feature type="region of interest" description="Disordered" evidence="1">
    <location>
        <begin position="308"/>
        <end position="369"/>
    </location>
</feature>
<accession>A0AAI9UJ11</accession>
<feature type="compositionally biased region" description="Basic and acidic residues" evidence="1">
    <location>
        <begin position="336"/>
        <end position="348"/>
    </location>
</feature>
<comment type="caution">
    <text evidence="3">The sequence shown here is derived from an EMBL/GenBank/DDBJ whole genome shotgun (WGS) entry which is preliminary data.</text>
</comment>
<feature type="compositionally biased region" description="Polar residues" evidence="1">
    <location>
        <begin position="271"/>
        <end position="289"/>
    </location>
</feature>
<evidence type="ECO:0000313" key="4">
    <source>
        <dbReference type="Proteomes" id="UP001239795"/>
    </source>
</evidence>
<dbReference type="Proteomes" id="UP001239795">
    <property type="component" value="Unassembled WGS sequence"/>
</dbReference>
<evidence type="ECO:0000259" key="2">
    <source>
        <dbReference type="Pfam" id="PF25534"/>
    </source>
</evidence>
<gene>
    <name evidence="3" type="ORF">CMEL01_02318</name>
</gene>
<feature type="domain" description="DUF7918" evidence="2">
    <location>
        <begin position="11"/>
        <end position="210"/>
    </location>
</feature>
<feature type="compositionally biased region" description="Basic and acidic residues" evidence="1">
    <location>
        <begin position="213"/>
        <end position="226"/>
    </location>
</feature>
<feature type="compositionally biased region" description="Polar residues" evidence="1">
    <location>
        <begin position="233"/>
        <end position="242"/>
    </location>
</feature>
<sequence>MEGFDFNINMRVVITVAGAPAPERNDVTAESLENSAPFSCSKVIAVKDGAKFSILASPGAGICRPLATDEGLMVLIHFDDNEVLRRLYTKTVIDARASRRFPMEFFGVTGVNSKGRQVLQTFKFATAKNDGSAIRGTIRVDLYIVKLLGAPERQRLDDTTAYGSSVQTKRGIQLGIWEEGQESPGGRHIRREAANYERPIARFNFRYGPRGDLPVHRPKDNNESNHGEGLINMSKNPALSKQGSGGVRDADAKTPSCSLPVKLRGLPEAPAQTQTTAGAKPASTTTTLPNKGDKLDSQLNERVVPIRRKLPEPIAKEQKFRRDIPHGEAVSIQDTQPKDAHFNRKRSAEAAVGNDSPSRPKKFLATSTY</sequence>
<dbReference type="Pfam" id="PF25534">
    <property type="entry name" value="DUF7918"/>
    <property type="match status" value="1"/>
</dbReference>
<feature type="region of interest" description="Disordered" evidence="1">
    <location>
        <begin position="209"/>
        <end position="296"/>
    </location>
</feature>
<evidence type="ECO:0000313" key="3">
    <source>
        <dbReference type="EMBL" id="KAK1459319.1"/>
    </source>
</evidence>
<protein>
    <recommendedName>
        <fullName evidence="2">DUF7918 domain-containing protein</fullName>
    </recommendedName>
</protein>
<organism evidence="3 4">
    <name type="scientific">Colletotrichum melonis</name>
    <dbReference type="NCBI Taxonomy" id="1209925"/>
    <lineage>
        <taxon>Eukaryota</taxon>
        <taxon>Fungi</taxon>
        <taxon>Dikarya</taxon>
        <taxon>Ascomycota</taxon>
        <taxon>Pezizomycotina</taxon>
        <taxon>Sordariomycetes</taxon>
        <taxon>Hypocreomycetidae</taxon>
        <taxon>Glomerellales</taxon>
        <taxon>Glomerellaceae</taxon>
        <taxon>Colletotrichum</taxon>
        <taxon>Colletotrichum acutatum species complex</taxon>
    </lineage>
</organism>